<accession>A0A1R2BD66</accession>
<feature type="transmembrane region" description="Helical" evidence="5">
    <location>
        <begin position="946"/>
        <end position="964"/>
    </location>
</feature>
<gene>
    <name evidence="7" type="ORF">SteCoe_26308</name>
</gene>
<evidence type="ECO:0000259" key="6">
    <source>
        <dbReference type="Pfam" id="PF01094"/>
    </source>
</evidence>
<sequence length="1140" mass="132263">MLMLRLFTVKSFRIEEGVIFISDETPSELKSQFLDSGLILDITDKSFEEIFSTLESQVFLFMVDVTCTRSYLGLLNSLSLALDMIYLTLSYETTEFPYRFFIHNTENEEVECLSAFIKYLKVENYIILSSSNQLDQIISESLIRITQEHLYSHITYPEGLTQSVAENIVGRMIKAKGIKALIIIDSSDSLQTIEKAMQTKNYIKSGTIVIYSTRSFSSINTNGTLKLKEYMSENAENKYELIFYSLINRLAKVQNYIQTTLKSSLNKENLKISLSAIYNEDILYTITNVKNGKNVPVGKIIKKTLETKNIEFLVNITDEIYYPGNITEITSMKTKIVISIANGTHDPYNSINFPGFAYMYLGASYAVSRSNLYNEIPNFYIELFPTDCGIFWYDPFWYQNCYKPILDSMGIAILTSFYGNAIQGNIFTLRTLSRVIPQISPLGVDPALDNKKLYPELVKLETALKNYIYSKITTIMSLGYTDIIYIASNETEQLKQKSELSKTIIISSGMKIVNDNDHMYIKYNYTRTDFEYYADFFYYIKNTRCTVFFLSIFSNDMIIEALYDVGLRKGDFFFIFTNNVVRDLDGVEETYAIKRKELAEGCLILSYKEYVGDLGQKIQNELSQRFGDINYMCMTYDTVSVVKEAVKYLLSIGEDYENYDKLMNAIRKNKFEGCLGNVYFDKEENTRASSQFLVQQIVYNTTTKIFETIDISYLDRFSSQIFTLLNPYVWPTDSAPPNYRPYNPCPFDNYQIKSSSKGKEALYIFSSFFVILCLFSCIYTYFRSQKHINPITDKQIISLDDYAFFLYFPLQFFQIIAMGPDQDAYKHFVKNFQTVFSFDFNLYFNFTFGKFWFLFYGVFGFTIFWIIECLVYWTRLGRSMKKLWWTSTFAEISRVIVIFGGHIGFMPIISMLMNIYICINSIGDNLTDTYLKQDCKTICYKDNHKTMLVLSTIVLLLFIPLAVYYRSLWENEQETLHIKTKTSYFLLLSLSQVILAVLNKTLKIYNQNIHGIVCCCIIIAMIIITILLKPYNYMRATISQCISLVTSLCAILTATIFRNFSNINIWIFVEVFSIIIVLIIGVLIMKRFPQLLISEKGVDISTLFLFQFCKNYKRYIKDPKSLKVSNNDEKYKMIESSKSP</sequence>
<feature type="transmembrane region" description="Helical" evidence="5">
    <location>
        <begin position="851"/>
        <end position="874"/>
    </location>
</feature>
<evidence type="ECO:0000256" key="4">
    <source>
        <dbReference type="ARBA" id="ARBA00023136"/>
    </source>
</evidence>
<feature type="transmembrane region" description="Helical" evidence="5">
    <location>
        <begin position="895"/>
        <end position="917"/>
    </location>
</feature>
<feature type="transmembrane region" description="Helical" evidence="5">
    <location>
        <begin position="984"/>
        <end position="1002"/>
    </location>
</feature>
<keyword evidence="3 5" id="KW-1133">Transmembrane helix</keyword>
<evidence type="ECO:0000256" key="1">
    <source>
        <dbReference type="ARBA" id="ARBA00004370"/>
    </source>
</evidence>
<feature type="transmembrane region" description="Helical" evidence="5">
    <location>
        <begin position="1040"/>
        <end position="1057"/>
    </location>
</feature>
<dbReference type="InterPro" id="IPR028082">
    <property type="entry name" value="Peripla_BP_I"/>
</dbReference>
<feature type="transmembrane region" description="Helical" evidence="5">
    <location>
        <begin position="1063"/>
        <end position="1084"/>
    </location>
</feature>
<dbReference type="Gene3D" id="3.40.50.2300">
    <property type="match status" value="2"/>
</dbReference>
<feature type="transmembrane region" description="Helical" evidence="5">
    <location>
        <begin position="802"/>
        <end position="820"/>
    </location>
</feature>
<name>A0A1R2BD66_9CILI</name>
<evidence type="ECO:0000256" key="5">
    <source>
        <dbReference type="SAM" id="Phobius"/>
    </source>
</evidence>
<dbReference type="SUPFAM" id="SSF53822">
    <property type="entry name" value="Periplasmic binding protein-like I"/>
    <property type="match status" value="1"/>
</dbReference>
<organism evidence="7 8">
    <name type="scientific">Stentor coeruleus</name>
    <dbReference type="NCBI Taxonomy" id="5963"/>
    <lineage>
        <taxon>Eukaryota</taxon>
        <taxon>Sar</taxon>
        <taxon>Alveolata</taxon>
        <taxon>Ciliophora</taxon>
        <taxon>Postciliodesmatophora</taxon>
        <taxon>Heterotrichea</taxon>
        <taxon>Heterotrichida</taxon>
        <taxon>Stentoridae</taxon>
        <taxon>Stentor</taxon>
    </lineage>
</organism>
<feature type="domain" description="Receptor ligand binding region" evidence="6">
    <location>
        <begin position="436"/>
        <end position="692"/>
    </location>
</feature>
<dbReference type="GO" id="GO:0016020">
    <property type="term" value="C:membrane"/>
    <property type="evidence" value="ECO:0007669"/>
    <property type="project" value="UniProtKB-SubCell"/>
</dbReference>
<dbReference type="Pfam" id="PF01094">
    <property type="entry name" value="ANF_receptor"/>
    <property type="match status" value="1"/>
</dbReference>
<keyword evidence="8" id="KW-1185">Reference proteome</keyword>
<reference evidence="7 8" key="1">
    <citation type="submission" date="2016-11" db="EMBL/GenBank/DDBJ databases">
        <title>The macronuclear genome of Stentor coeruleus: a giant cell with tiny introns.</title>
        <authorList>
            <person name="Slabodnick M."/>
            <person name="Ruby J.G."/>
            <person name="Reiff S.B."/>
            <person name="Swart E.C."/>
            <person name="Gosai S."/>
            <person name="Prabakaran S."/>
            <person name="Witkowska E."/>
            <person name="Larue G.E."/>
            <person name="Fisher S."/>
            <person name="Freeman R.M."/>
            <person name="Gunawardena J."/>
            <person name="Chu W."/>
            <person name="Stover N.A."/>
            <person name="Gregory B.D."/>
            <person name="Nowacki M."/>
            <person name="Derisi J."/>
            <person name="Roy S.W."/>
            <person name="Marshall W.F."/>
            <person name="Sood P."/>
        </authorList>
    </citation>
    <scope>NUCLEOTIDE SEQUENCE [LARGE SCALE GENOMIC DNA]</scope>
    <source>
        <strain evidence="7">WM001</strain>
    </source>
</reference>
<keyword evidence="2 5" id="KW-0812">Transmembrane</keyword>
<dbReference type="OrthoDB" id="5984008at2759"/>
<dbReference type="InterPro" id="IPR001828">
    <property type="entry name" value="ANF_lig-bd_rcpt"/>
</dbReference>
<dbReference type="Proteomes" id="UP000187209">
    <property type="component" value="Unassembled WGS sequence"/>
</dbReference>
<comment type="subcellular location">
    <subcellularLocation>
        <location evidence="1">Membrane</location>
    </subcellularLocation>
</comment>
<comment type="caution">
    <text evidence="7">The sequence shown here is derived from an EMBL/GenBank/DDBJ whole genome shotgun (WGS) entry which is preliminary data.</text>
</comment>
<dbReference type="EMBL" id="MPUH01000734">
    <property type="protein sequence ID" value="OMJ74699.1"/>
    <property type="molecule type" value="Genomic_DNA"/>
</dbReference>
<feature type="transmembrane region" description="Helical" evidence="5">
    <location>
        <begin position="761"/>
        <end position="782"/>
    </location>
</feature>
<evidence type="ECO:0000256" key="2">
    <source>
        <dbReference type="ARBA" id="ARBA00022692"/>
    </source>
</evidence>
<proteinExistence type="predicted"/>
<feature type="transmembrane region" description="Helical" evidence="5">
    <location>
        <begin position="1008"/>
        <end position="1028"/>
    </location>
</feature>
<protein>
    <recommendedName>
        <fullName evidence="6">Receptor ligand binding region domain-containing protein</fullName>
    </recommendedName>
</protein>
<evidence type="ECO:0000313" key="7">
    <source>
        <dbReference type="EMBL" id="OMJ74699.1"/>
    </source>
</evidence>
<evidence type="ECO:0000256" key="3">
    <source>
        <dbReference type="ARBA" id="ARBA00022989"/>
    </source>
</evidence>
<keyword evidence="4 5" id="KW-0472">Membrane</keyword>
<evidence type="ECO:0000313" key="8">
    <source>
        <dbReference type="Proteomes" id="UP000187209"/>
    </source>
</evidence>
<dbReference type="AlphaFoldDB" id="A0A1R2BD66"/>